<feature type="non-terminal residue" evidence="1">
    <location>
        <position position="1"/>
    </location>
</feature>
<organism evidence="1 2">
    <name type="scientific">Serratia symbiotica str. Tucson</name>
    <dbReference type="NCBI Taxonomy" id="914128"/>
    <lineage>
        <taxon>Bacteria</taxon>
        <taxon>Pseudomonadati</taxon>
        <taxon>Pseudomonadota</taxon>
        <taxon>Gammaproteobacteria</taxon>
        <taxon>Enterobacterales</taxon>
        <taxon>Yersiniaceae</taxon>
        <taxon>Serratia</taxon>
        <taxon>Serratia symbiotica</taxon>
    </lineage>
</organism>
<dbReference type="Proteomes" id="UP000013568">
    <property type="component" value="Unassembled WGS sequence"/>
</dbReference>
<evidence type="ECO:0000313" key="2">
    <source>
        <dbReference type="Proteomes" id="UP000013568"/>
    </source>
</evidence>
<name>E9CLB0_9GAMM</name>
<protein>
    <submittedName>
        <fullName evidence="1">Uncharacterized protein</fullName>
    </submittedName>
</protein>
<sequence length="30" mass="3477">SHSEISPIPWGIRLHTGHHDRQPYKVFPAL</sequence>
<gene>
    <name evidence="1" type="ORF">SSYM_1009</name>
</gene>
<dbReference type="EMBL" id="GL636106">
    <property type="protein sequence ID" value="EFW12687.1"/>
    <property type="molecule type" value="Genomic_DNA"/>
</dbReference>
<proteinExistence type="predicted"/>
<accession>E9CLB0</accession>
<reference evidence="2" key="1">
    <citation type="journal article" date="2011" name="Genome Biol. Evol.">
        <title>Massive genomic decay in Serratia symbiotica, a recently evolved symbiont of aphids.</title>
        <authorList>
            <person name="Burke G.R."/>
            <person name="Moran N.A."/>
        </authorList>
    </citation>
    <scope>NUCLEOTIDE SEQUENCE [LARGE SCALE GENOMIC DNA]</scope>
    <source>
        <strain evidence="2">Tucson</strain>
    </source>
</reference>
<evidence type="ECO:0000313" key="1">
    <source>
        <dbReference type="EMBL" id="EFW12687.1"/>
    </source>
</evidence>
<dbReference type="HOGENOM" id="CLU_3407677_0_0_6"/>
<dbReference type="AlphaFoldDB" id="E9CLB0"/>
<keyword evidence="2" id="KW-1185">Reference proteome</keyword>